<sequence length="241" mass="28266">MRNENMFKYLLILFMILSVSCRDKKVEEIRKEEPIVSSKDTVRQGTEVIQEKIDCNKYVTSKGLIQVDLENLRVTGDSLKILNKEGQFLGSIFENEEEEIVSPINRRGFRAFYDDYDILYIDSDGLNSNNSYDTKIDCNKYEIGVSSLVKYYSWDEFLINKAFLKLNEDSPLYFNKSDKSEIVEIDYHYFSFEVILVEGNWVKVKCSKDCEGCGESQKEITGWVKWKNEDNEILVYLYYSC</sequence>
<reference evidence="2" key="1">
    <citation type="journal article" date="2019" name="Int. J. Syst. Evol. Microbiol.">
        <title>The Global Catalogue of Microorganisms (GCM) 10K type strain sequencing project: providing services to taxonomists for standard genome sequencing and annotation.</title>
        <authorList>
            <consortium name="The Broad Institute Genomics Platform"/>
            <consortium name="The Broad Institute Genome Sequencing Center for Infectious Disease"/>
            <person name="Wu L."/>
            <person name="Ma J."/>
        </authorList>
    </citation>
    <scope>NUCLEOTIDE SEQUENCE [LARGE SCALE GENOMIC DNA]</scope>
    <source>
        <strain evidence="2">CGMCC 1.15774</strain>
    </source>
</reference>
<gene>
    <name evidence="1" type="ORF">ACFOWS_13515</name>
</gene>
<dbReference type="Proteomes" id="UP001595841">
    <property type="component" value="Unassembled WGS sequence"/>
</dbReference>
<protein>
    <recommendedName>
        <fullName evidence="3">Lipoprotein</fullName>
    </recommendedName>
</protein>
<evidence type="ECO:0000313" key="1">
    <source>
        <dbReference type="EMBL" id="MFC4221165.1"/>
    </source>
</evidence>
<organism evidence="1 2">
    <name type="scientific">Flagellimonas marina</name>
    <dbReference type="NCBI Taxonomy" id="1775168"/>
    <lineage>
        <taxon>Bacteria</taxon>
        <taxon>Pseudomonadati</taxon>
        <taxon>Bacteroidota</taxon>
        <taxon>Flavobacteriia</taxon>
        <taxon>Flavobacteriales</taxon>
        <taxon>Flavobacteriaceae</taxon>
        <taxon>Flagellimonas</taxon>
    </lineage>
</organism>
<evidence type="ECO:0008006" key="3">
    <source>
        <dbReference type="Google" id="ProtNLM"/>
    </source>
</evidence>
<name>A0ABV8PPR1_9FLAO</name>
<evidence type="ECO:0000313" key="2">
    <source>
        <dbReference type="Proteomes" id="UP001595841"/>
    </source>
</evidence>
<keyword evidence="2" id="KW-1185">Reference proteome</keyword>
<dbReference type="EMBL" id="JBHSCL010000007">
    <property type="protein sequence ID" value="MFC4221165.1"/>
    <property type="molecule type" value="Genomic_DNA"/>
</dbReference>
<accession>A0ABV8PPR1</accession>
<dbReference type="PROSITE" id="PS51257">
    <property type="entry name" value="PROKAR_LIPOPROTEIN"/>
    <property type="match status" value="1"/>
</dbReference>
<proteinExistence type="predicted"/>
<comment type="caution">
    <text evidence="1">The sequence shown here is derived from an EMBL/GenBank/DDBJ whole genome shotgun (WGS) entry which is preliminary data.</text>
</comment>